<dbReference type="Proteomes" id="UP000001312">
    <property type="component" value="Unassembled WGS sequence"/>
</dbReference>
<sequence>MGDDFRMFYLGVLNGNIGIMERKSGEELNINVMIFMQKIREVEQHSIIQICSGQTLATFFLVGINHEMVSLSNIDI</sequence>
<dbReference type="InParanoid" id="A7EY63"/>
<name>A7EY63_SCLS1</name>
<dbReference type="EMBL" id="CH476635">
    <property type="protein sequence ID" value="EDN94405.1"/>
    <property type="molecule type" value="Genomic_DNA"/>
</dbReference>
<organism evidence="1 2">
    <name type="scientific">Sclerotinia sclerotiorum (strain ATCC 18683 / 1980 / Ss-1)</name>
    <name type="common">White mold</name>
    <name type="synonym">Whetzelinia sclerotiorum</name>
    <dbReference type="NCBI Taxonomy" id="665079"/>
    <lineage>
        <taxon>Eukaryota</taxon>
        <taxon>Fungi</taxon>
        <taxon>Dikarya</taxon>
        <taxon>Ascomycota</taxon>
        <taxon>Pezizomycotina</taxon>
        <taxon>Leotiomycetes</taxon>
        <taxon>Helotiales</taxon>
        <taxon>Sclerotiniaceae</taxon>
        <taxon>Sclerotinia</taxon>
    </lineage>
</organism>
<dbReference type="KEGG" id="ssl:SS1G_10278"/>
<keyword evidence="2" id="KW-1185">Reference proteome</keyword>
<dbReference type="RefSeq" id="XP_001588731.1">
    <property type="nucleotide sequence ID" value="XM_001588681.1"/>
</dbReference>
<proteinExistence type="predicted"/>
<gene>
    <name evidence="1" type="ORF">SS1G_10278</name>
</gene>
<dbReference type="AlphaFoldDB" id="A7EY63"/>
<dbReference type="GeneID" id="5484753"/>
<evidence type="ECO:0000313" key="2">
    <source>
        <dbReference type="Proteomes" id="UP000001312"/>
    </source>
</evidence>
<dbReference type="HOGENOM" id="CLU_2655970_0_0_1"/>
<reference evidence="2" key="1">
    <citation type="journal article" date="2011" name="PLoS Genet.">
        <title>Genomic analysis of the necrotrophic fungal pathogens Sclerotinia sclerotiorum and Botrytis cinerea.</title>
        <authorList>
            <person name="Amselem J."/>
            <person name="Cuomo C.A."/>
            <person name="van Kan J.A."/>
            <person name="Viaud M."/>
            <person name="Benito E.P."/>
            <person name="Couloux A."/>
            <person name="Coutinho P.M."/>
            <person name="de Vries R.P."/>
            <person name="Dyer P.S."/>
            <person name="Fillinger S."/>
            <person name="Fournier E."/>
            <person name="Gout L."/>
            <person name="Hahn M."/>
            <person name="Kohn L."/>
            <person name="Lapalu N."/>
            <person name="Plummer K.M."/>
            <person name="Pradier J.M."/>
            <person name="Quevillon E."/>
            <person name="Sharon A."/>
            <person name="Simon A."/>
            <person name="ten Have A."/>
            <person name="Tudzynski B."/>
            <person name="Tudzynski P."/>
            <person name="Wincker P."/>
            <person name="Andrew M."/>
            <person name="Anthouard V."/>
            <person name="Beever R.E."/>
            <person name="Beffa R."/>
            <person name="Benoit I."/>
            <person name="Bouzid O."/>
            <person name="Brault B."/>
            <person name="Chen Z."/>
            <person name="Choquer M."/>
            <person name="Collemare J."/>
            <person name="Cotton P."/>
            <person name="Danchin E.G."/>
            <person name="Da Silva C."/>
            <person name="Gautier A."/>
            <person name="Giraud C."/>
            <person name="Giraud T."/>
            <person name="Gonzalez C."/>
            <person name="Grossetete S."/>
            <person name="Guldener U."/>
            <person name="Henrissat B."/>
            <person name="Howlett B.J."/>
            <person name="Kodira C."/>
            <person name="Kretschmer M."/>
            <person name="Lappartient A."/>
            <person name="Leroch M."/>
            <person name="Levis C."/>
            <person name="Mauceli E."/>
            <person name="Neuveglise C."/>
            <person name="Oeser B."/>
            <person name="Pearson M."/>
            <person name="Poulain J."/>
            <person name="Poussereau N."/>
            <person name="Quesneville H."/>
            <person name="Rascle C."/>
            <person name="Schumacher J."/>
            <person name="Segurens B."/>
            <person name="Sexton A."/>
            <person name="Silva E."/>
            <person name="Sirven C."/>
            <person name="Soanes D.M."/>
            <person name="Talbot N.J."/>
            <person name="Templeton M."/>
            <person name="Yandava C."/>
            <person name="Yarden O."/>
            <person name="Zeng Q."/>
            <person name="Rollins J.A."/>
            <person name="Lebrun M.H."/>
            <person name="Dickman M."/>
        </authorList>
    </citation>
    <scope>NUCLEOTIDE SEQUENCE [LARGE SCALE GENOMIC DNA]</scope>
    <source>
        <strain evidence="2">ATCC 18683 / 1980 / Ss-1</strain>
    </source>
</reference>
<protein>
    <submittedName>
        <fullName evidence="1">Uncharacterized protein</fullName>
    </submittedName>
</protein>
<evidence type="ECO:0000313" key="1">
    <source>
        <dbReference type="EMBL" id="EDN94405.1"/>
    </source>
</evidence>
<accession>A7EY63</accession>